<protein>
    <recommendedName>
        <fullName evidence="3">Tail assembly chaperone</fullName>
    </recommendedName>
</protein>
<evidence type="ECO:0000313" key="1">
    <source>
        <dbReference type="EMBL" id="AMU86679.1"/>
    </source>
</evidence>
<sequence>MPDIVKNIPITLDKVRNLRLDLNAMVLFEEATGKSVFKIGADMSARDIRALLWACLRHEDKNLTVEAVGQMVTPENIPDLSAQLIEAFNTAMPEPESETQGEALSR</sequence>
<evidence type="ECO:0008006" key="3">
    <source>
        <dbReference type="Google" id="ProtNLM"/>
    </source>
</evidence>
<organism evidence="1 2">
    <name type="scientific">Dehalococcoides mccartyi</name>
    <dbReference type="NCBI Taxonomy" id="61435"/>
    <lineage>
        <taxon>Bacteria</taxon>
        <taxon>Bacillati</taxon>
        <taxon>Chloroflexota</taxon>
        <taxon>Dehalococcoidia</taxon>
        <taxon>Dehalococcoidales</taxon>
        <taxon>Dehalococcoidaceae</taxon>
        <taxon>Dehalococcoides</taxon>
    </lineage>
</organism>
<proteinExistence type="predicted"/>
<gene>
    <name evidence="1" type="ORF">Dm11a5_0853</name>
</gene>
<dbReference type="EMBL" id="CP011127">
    <property type="protein sequence ID" value="AMU86679.1"/>
    <property type="molecule type" value="Genomic_DNA"/>
</dbReference>
<dbReference type="Proteomes" id="UP000076394">
    <property type="component" value="Chromosome"/>
</dbReference>
<name>A0A142VAJ4_9CHLR</name>
<accession>A0A142VAJ4</accession>
<dbReference type="AlphaFoldDB" id="A0A142VAJ4"/>
<evidence type="ECO:0000313" key="2">
    <source>
        <dbReference type="Proteomes" id="UP000076394"/>
    </source>
</evidence>
<dbReference type="RefSeq" id="WP_062900252.1">
    <property type="nucleotide sequence ID" value="NZ_CP011127.1"/>
</dbReference>
<dbReference type="OrthoDB" id="7473872at2"/>
<reference evidence="1 2" key="1">
    <citation type="submission" date="2015-03" db="EMBL/GenBank/DDBJ databases">
        <title>Genomic characterization of Dehalococcoides mccartyi strain 11a5, an unusal plasmid-containing chloroethene dechlorinator.</title>
        <authorList>
            <person name="Zhao S."/>
            <person name="Ding C."/>
            <person name="He J."/>
        </authorList>
    </citation>
    <scope>NUCLEOTIDE SEQUENCE [LARGE SCALE GENOMIC DNA]</scope>
    <source>
        <strain evidence="1 2">11a5</strain>
    </source>
</reference>
<dbReference type="PATRIC" id="fig|61435.8.peg.850"/>